<evidence type="ECO:0000256" key="6">
    <source>
        <dbReference type="ARBA" id="ARBA00022884"/>
    </source>
</evidence>
<name>A0A3R9PKT1_9CREN</name>
<dbReference type="GO" id="GO:1990259">
    <property type="term" value="F:histone H2AQ104 methyltransferase activity"/>
    <property type="evidence" value="ECO:0007669"/>
    <property type="project" value="TreeGrafter"/>
</dbReference>
<dbReference type="PIRSF" id="PIRSF006540">
    <property type="entry name" value="Nop17p"/>
    <property type="match status" value="1"/>
</dbReference>
<dbReference type="InterPro" id="IPR020813">
    <property type="entry name" value="Fibrillarin_CS"/>
</dbReference>
<dbReference type="EMBL" id="RCOS01000062">
    <property type="protein sequence ID" value="RSN76166.1"/>
    <property type="molecule type" value="Genomic_DNA"/>
</dbReference>
<dbReference type="InterPro" id="IPR000692">
    <property type="entry name" value="Fibrillarin"/>
</dbReference>
<evidence type="ECO:0000313" key="11">
    <source>
        <dbReference type="Proteomes" id="UP000316217"/>
    </source>
</evidence>
<comment type="subunit">
    <text evidence="7">Interacts with nop5. Component of box C/D small ribonucleoprotein (sRNP) particles that contain rpl7ae, FlpA and nop5, plus a guide RNA.</text>
</comment>
<dbReference type="GO" id="GO:0003723">
    <property type="term" value="F:RNA binding"/>
    <property type="evidence" value="ECO:0007669"/>
    <property type="project" value="UniProtKB-UniRule"/>
</dbReference>
<dbReference type="PRINTS" id="PR00052">
    <property type="entry name" value="FIBRILLARIN"/>
</dbReference>
<evidence type="ECO:0000256" key="5">
    <source>
        <dbReference type="ARBA" id="ARBA00022694"/>
    </source>
</evidence>
<gene>
    <name evidence="7" type="primary">flpA</name>
    <name evidence="8" type="ORF">D6D85_04225</name>
    <name evidence="9" type="ORF">EF810_02160</name>
</gene>
<sequence>MKVVEHDKFKGVYWIDQGGKRILATKNIVPGFRSYDETVRIIGGEEYRIWDPRRSKPAAAIINGLRTFPIRPGTKILYLGIASGTTASHFSDIIGNEGIIYGVEVSQRVLRDLLPVSEARRNIIPILASARDVESYVDIVEEVDVIYTDVAQRDEAEILIRNADLFLKKGGYAMIAVKASSIDVTAPPKKVYRMVQEKLMQSGYNPIQQVDLSPYDQKHAIILVKK</sequence>
<dbReference type="Pfam" id="PF01269">
    <property type="entry name" value="Fibrillarin"/>
    <property type="match status" value="1"/>
</dbReference>
<evidence type="ECO:0000256" key="3">
    <source>
        <dbReference type="ARBA" id="ARBA00022603"/>
    </source>
</evidence>
<reference evidence="9 11" key="2">
    <citation type="journal article" date="2019" name="Nat. Microbiol.">
        <title>Wide diversity of methane and short-chain alkane metabolisms in uncultured archaea.</title>
        <authorList>
            <person name="Borrel G."/>
            <person name="Adam P.S."/>
            <person name="McKay L.J."/>
            <person name="Chen L.X."/>
            <person name="Sierra-Garcia I.N."/>
            <person name="Sieber C.M."/>
            <person name="Letourneur Q."/>
            <person name="Ghozlane A."/>
            <person name="Andersen G.L."/>
            <person name="Li W.J."/>
            <person name="Hallam S.J."/>
            <person name="Muyzer G."/>
            <person name="de Oliveira V.M."/>
            <person name="Inskeep W.P."/>
            <person name="Banfield J.F."/>
            <person name="Gribaldo S."/>
        </authorList>
    </citation>
    <scope>NUCLEOTIDE SEQUENCE [LARGE SCALE GENOMIC DNA]</scope>
    <source>
        <strain evidence="9">NM4</strain>
    </source>
</reference>
<dbReference type="SUPFAM" id="SSF53335">
    <property type="entry name" value="S-adenosyl-L-methionine-dependent methyltransferases"/>
    <property type="match status" value="1"/>
</dbReference>
<dbReference type="HAMAP" id="MF_00351">
    <property type="entry name" value="RNA_methyltransf_FlpA"/>
    <property type="match status" value="1"/>
</dbReference>
<dbReference type="EC" id="2.1.1.-" evidence="7"/>
<keyword evidence="10" id="KW-1185">Reference proteome</keyword>
<reference evidence="8 10" key="1">
    <citation type="submission" date="2018-10" db="EMBL/GenBank/DDBJ databases">
        <title>Co-occurring genomic capacity for anaerobic methane metabolism and dissimilatory sulfite reduction discovered in the Korarchaeota.</title>
        <authorList>
            <person name="Mckay L.J."/>
            <person name="Dlakic M."/>
            <person name="Fields M.W."/>
            <person name="Delmont T.O."/>
            <person name="Eren A.M."/>
            <person name="Jay Z.J."/>
            <person name="Klingelsmith K.B."/>
            <person name="Rusch D.B."/>
            <person name="Inskeep W.P."/>
        </authorList>
    </citation>
    <scope>NUCLEOTIDE SEQUENCE [LARGE SCALE GENOMIC DNA]</scope>
    <source>
        <strain evidence="8 10">MDKW</strain>
    </source>
</reference>
<dbReference type="AlphaFoldDB" id="A0A3R9PKT1"/>
<dbReference type="RefSeq" id="WP_125670789.1">
    <property type="nucleotide sequence ID" value="NZ_RCOS01000062.1"/>
</dbReference>
<comment type="caution">
    <text evidence="7">Lacks conserved residue(s) required for the propagation of feature annotation.</text>
</comment>
<evidence type="ECO:0000256" key="1">
    <source>
        <dbReference type="ARBA" id="ARBA00010632"/>
    </source>
</evidence>
<comment type="similarity">
    <text evidence="1 7">Belongs to the methyltransferase superfamily. Fibrillarin family.</text>
</comment>
<comment type="caution">
    <text evidence="8">The sequence shown here is derived from an EMBL/GenBank/DDBJ whole genome shotgun (WGS) entry which is preliminary data.</text>
</comment>
<evidence type="ECO:0000256" key="7">
    <source>
        <dbReference type="HAMAP-Rule" id="MF_00351"/>
    </source>
</evidence>
<feature type="binding site" evidence="7">
    <location>
        <begin position="104"/>
        <end position="105"/>
    </location>
    <ligand>
        <name>S-adenosyl-L-methionine</name>
        <dbReference type="ChEBI" id="CHEBI:59789"/>
    </ligand>
</feature>
<keyword evidence="2 7" id="KW-0698">rRNA processing</keyword>
<dbReference type="PROSITE" id="PS00566">
    <property type="entry name" value="FIBRILLARIN"/>
    <property type="match status" value="1"/>
</dbReference>
<keyword evidence="5 7" id="KW-0819">tRNA processing</keyword>
<dbReference type="PANTHER" id="PTHR10335">
    <property type="entry name" value="RRNA 2-O-METHYLTRANSFERASE FIBRILLARIN"/>
    <property type="match status" value="1"/>
</dbReference>
<dbReference type="PANTHER" id="PTHR10335:SF17">
    <property type="entry name" value="FIBRILLARIN"/>
    <property type="match status" value="1"/>
</dbReference>
<dbReference type="Gene3D" id="3.40.50.150">
    <property type="entry name" value="Vaccinia Virus protein VP39"/>
    <property type="match status" value="1"/>
</dbReference>
<feature type="binding site" evidence="7">
    <location>
        <begin position="149"/>
        <end position="152"/>
    </location>
    <ligand>
        <name>S-adenosyl-L-methionine</name>
        <dbReference type="ChEBI" id="CHEBI:59789"/>
    </ligand>
</feature>
<organism evidence="8 10">
    <name type="scientific">Candidatus Methanodesulfokora washburnensis</name>
    <dbReference type="NCBI Taxonomy" id="2478471"/>
    <lineage>
        <taxon>Archaea</taxon>
        <taxon>Thermoproteota</taxon>
        <taxon>Candidatus Korarchaeia</taxon>
        <taxon>Candidatus Korarchaeia incertae sedis</taxon>
        <taxon>Candidatus Methanodesulfokora</taxon>
    </lineage>
</organism>
<dbReference type="SMART" id="SM01206">
    <property type="entry name" value="Fibrillarin"/>
    <property type="match status" value="1"/>
</dbReference>
<protein>
    <recommendedName>
        <fullName evidence="7">Fibrillarin-like rRNA/tRNA 2'-O-methyltransferase</fullName>
        <ecNumber evidence="7">2.1.1.-</ecNumber>
    </recommendedName>
</protein>
<dbReference type="InterPro" id="IPR029063">
    <property type="entry name" value="SAM-dependent_MTases_sf"/>
</dbReference>
<keyword evidence="3 7" id="KW-0489">Methyltransferase</keyword>
<dbReference type="GO" id="GO:0008033">
    <property type="term" value="P:tRNA processing"/>
    <property type="evidence" value="ECO:0007669"/>
    <property type="project" value="UniProtKB-UniRule"/>
</dbReference>
<dbReference type="NCBIfam" id="NF003277">
    <property type="entry name" value="PRK04266.1-3"/>
    <property type="match status" value="1"/>
</dbReference>
<dbReference type="Proteomes" id="UP000316217">
    <property type="component" value="Unassembled WGS sequence"/>
</dbReference>
<proteinExistence type="inferred from homology"/>
<dbReference type="GO" id="GO:0000494">
    <property type="term" value="P:box C/D sno(s)RNA 3'-end processing"/>
    <property type="evidence" value="ECO:0007669"/>
    <property type="project" value="TreeGrafter"/>
</dbReference>
<keyword evidence="4 7" id="KW-0808">Transferase</keyword>
<accession>A0A3R9PKT1</accession>
<dbReference type="EMBL" id="RXII01000039">
    <property type="protein sequence ID" value="RZN62680.1"/>
    <property type="molecule type" value="Genomic_DNA"/>
</dbReference>
<comment type="function">
    <text evidence="7">Involved in pre-rRNA and tRNA processing. Utilizes the methyl donor S-adenosyl-L-methionine to catalyze the site-specific 2'-hydroxyl methylation of ribose moieties in rRNA and tRNA. Site specificity is provided by a guide RNA that base pairs with the substrate. Methylation occurs at a characteristic distance from the sequence involved in base pairing with the guide RNA.</text>
</comment>
<evidence type="ECO:0000313" key="10">
    <source>
        <dbReference type="Proteomes" id="UP000277582"/>
    </source>
</evidence>
<dbReference type="Gene3D" id="3.30.200.20">
    <property type="entry name" value="Phosphorylase Kinase, domain 1"/>
    <property type="match status" value="1"/>
</dbReference>
<dbReference type="GO" id="GO:0008649">
    <property type="term" value="F:rRNA methyltransferase activity"/>
    <property type="evidence" value="ECO:0007669"/>
    <property type="project" value="TreeGrafter"/>
</dbReference>
<dbReference type="Proteomes" id="UP000277582">
    <property type="component" value="Unassembled WGS sequence"/>
</dbReference>
<evidence type="ECO:0000313" key="8">
    <source>
        <dbReference type="EMBL" id="RSN76166.1"/>
    </source>
</evidence>
<keyword evidence="6 7" id="KW-0694">RNA-binding</keyword>
<evidence type="ECO:0000313" key="9">
    <source>
        <dbReference type="EMBL" id="RZN62680.1"/>
    </source>
</evidence>
<dbReference type="NCBIfam" id="NF003276">
    <property type="entry name" value="PRK04266.1-2"/>
    <property type="match status" value="1"/>
</dbReference>
<evidence type="ECO:0000256" key="4">
    <source>
        <dbReference type="ARBA" id="ARBA00022679"/>
    </source>
</evidence>
<evidence type="ECO:0000256" key="2">
    <source>
        <dbReference type="ARBA" id="ARBA00022552"/>
    </source>
</evidence>
<dbReference type="OrthoDB" id="6244at2157"/>
<feature type="binding site" evidence="7">
    <location>
        <begin position="85"/>
        <end position="86"/>
    </location>
    <ligand>
        <name>S-adenosyl-L-methionine</name>
        <dbReference type="ChEBI" id="CHEBI:59789"/>
    </ligand>
</feature>